<protein>
    <submittedName>
        <fullName evidence="1">Uncharacterized protein</fullName>
    </submittedName>
</protein>
<accession>A0AA39A2X5</accession>
<dbReference type="EMBL" id="JARBHA010000005">
    <property type="protein sequence ID" value="KAJ9699886.1"/>
    <property type="molecule type" value="Genomic_DNA"/>
</dbReference>
<keyword evidence="2" id="KW-1185">Reference proteome</keyword>
<sequence>MPTNLTESSYLIWTLLMEILRFPIMVAIREPSHEFAAGGCKRITRNKTTITGNYVHVLTCITAIIRGSILQIHSDLTHFSSSESTTRA</sequence>
<proteinExistence type="predicted"/>
<gene>
    <name evidence="1" type="ORF">PVL29_005648</name>
</gene>
<dbReference type="Proteomes" id="UP001168098">
    <property type="component" value="Unassembled WGS sequence"/>
</dbReference>
<reference evidence="1 2" key="1">
    <citation type="journal article" date="2023" name="BMC Biotechnol.">
        <title>Vitis rotundifolia cv Carlos genome sequencing.</title>
        <authorList>
            <person name="Huff M."/>
            <person name="Hulse-Kemp A."/>
            <person name="Scheffler B."/>
            <person name="Youngblood R."/>
            <person name="Simpson S."/>
            <person name="Babiker E."/>
            <person name="Staton M."/>
        </authorList>
    </citation>
    <scope>NUCLEOTIDE SEQUENCE [LARGE SCALE GENOMIC DNA]</scope>
    <source>
        <tissue evidence="1">Leaf</tissue>
    </source>
</reference>
<dbReference type="AlphaFoldDB" id="A0AA39A2X5"/>
<organism evidence="1 2">
    <name type="scientific">Vitis rotundifolia</name>
    <name type="common">Muscadine grape</name>
    <dbReference type="NCBI Taxonomy" id="103349"/>
    <lineage>
        <taxon>Eukaryota</taxon>
        <taxon>Viridiplantae</taxon>
        <taxon>Streptophyta</taxon>
        <taxon>Embryophyta</taxon>
        <taxon>Tracheophyta</taxon>
        <taxon>Spermatophyta</taxon>
        <taxon>Magnoliopsida</taxon>
        <taxon>eudicotyledons</taxon>
        <taxon>Gunneridae</taxon>
        <taxon>Pentapetalae</taxon>
        <taxon>rosids</taxon>
        <taxon>Vitales</taxon>
        <taxon>Vitaceae</taxon>
        <taxon>Viteae</taxon>
        <taxon>Vitis</taxon>
    </lineage>
</organism>
<evidence type="ECO:0000313" key="1">
    <source>
        <dbReference type="EMBL" id="KAJ9699886.1"/>
    </source>
</evidence>
<evidence type="ECO:0000313" key="2">
    <source>
        <dbReference type="Proteomes" id="UP001168098"/>
    </source>
</evidence>
<name>A0AA39A2X5_VITRO</name>
<comment type="caution">
    <text evidence="1">The sequence shown here is derived from an EMBL/GenBank/DDBJ whole genome shotgun (WGS) entry which is preliminary data.</text>
</comment>